<dbReference type="RefSeq" id="WP_343759467.1">
    <property type="nucleotide sequence ID" value="NZ_BAAACG010000006.1"/>
</dbReference>
<organism evidence="1 2">
    <name type="scientific">Clostridium oceanicum</name>
    <dbReference type="NCBI Taxonomy" id="1543"/>
    <lineage>
        <taxon>Bacteria</taxon>
        <taxon>Bacillati</taxon>
        <taxon>Bacillota</taxon>
        <taxon>Clostridia</taxon>
        <taxon>Eubacteriales</taxon>
        <taxon>Clostridiaceae</taxon>
        <taxon>Clostridium</taxon>
    </lineage>
</organism>
<dbReference type="Gene3D" id="3.40.50.300">
    <property type="entry name" value="P-loop containing nucleotide triphosphate hydrolases"/>
    <property type="match status" value="2"/>
</dbReference>
<dbReference type="SUPFAM" id="SSF52540">
    <property type="entry name" value="P-loop containing nucleoside triphosphate hydrolases"/>
    <property type="match status" value="1"/>
</dbReference>
<comment type="caution">
    <text evidence="1">The sequence shown here is derived from an EMBL/GenBank/DDBJ whole genome shotgun (WGS) entry which is preliminary data.</text>
</comment>
<keyword evidence="2" id="KW-1185">Reference proteome</keyword>
<dbReference type="Proteomes" id="UP001501510">
    <property type="component" value="Unassembled WGS sequence"/>
</dbReference>
<evidence type="ECO:0008006" key="3">
    <source>
        <dbReference type="Google" id="ProtNLM"/>
    </source>
</evidence>
<evidence type="ECO:0000313" key="1">
    <source>
        <dbReference type="EMBL" id="GAA0735821.1"/>
    </source>
</evidence>
<reference evidence="2" key="1">
    <citation type="journal article" date="2019" name="Int. J. Syst. Evol. Microbiol.">
        <title>The Global Catalogue of Microorganisms (GCM) 10K type strain sequencing project: providing services to taxonomists for standard genome sequencing and annotation.</title>
        <authorList>
            <consortium name="The Broad Institute Genomics Platform"/>
            <consortium name="The Broad Institute Genome Sequencing Center for Infectious Disease"/>
            <person name="Wu L."/>
            <person name="Ma J."/>
        </authorList>
    </citation>
    <scope>NUCLEOTIDE SEQUENCE [LARGE SCALE GENOMIC DNA]</scope>
    <source>
        <strain evidence="2">JCM 1407</strain>
    </source>
</reference>
<protein>
    <recommendedName>
        <fullName evidence="3">AAA-like domain protein</fullName>
    </recommendedName>
</protein>
<gene>
    <name evidence="1" type="ORF">GCM10008906_10030</name>
</gene>
<dbReference type="InterPro" id="IPR027417">
    <property type="entry name" value="P-loop_NTPase"/>
</dbReference>
<evidence type="ECO:0000313" key="2">
    <source>
        <dbReference type="Proteomes" id="UP001501510"/>
    </source>
</evidence>
<dbReference type="EMBL" id="BAAACG010000006">
    <property type="protein sequence ID" value="GAA0735821.1"/>
    <property type="molecule type" value="Genomic_DNA"/>
</dbReference>
<sequence>MLKKIKSMKLRDYFEIQKTNYKILKLTPDTSIRNYNSFNIAKAIQYMYKNISKRIHREEKKFIIETSTKCSYMIDIQRNNVDFYFVVPERYLGLIKEKIIETWPKVTIEEVDNIKEFSNKAMKCQLNYKKEDALSLRLDKKSNEPLNSILNVLDILKEDDRVGIFYNFEPVVQRGWRIEYQRTINKLKNNEPIDKEKFNVKYIIKEGIILLMNLLQDLLDIVGDFVGVENNKKEPSLAEVAITSLMVEDKKKLSRSTINKKDSIVLNTQILVLSESKNIKRKENNAVAVLESYNSISEDNELIYKKIKNVKKNNFYVTDFKIAGVEENKLSIEECQNLLQLPGRKLLQQHKVIQKIDTLETEVPEELRKGSKLIGINEYKGSKQNTYLTTDKDYKNLALTIVGPTRSGKTSFMGNIARNSIDAGECIIVLDYIENCSLSDDIKKCIPNDKVLEINLYDHTKLQGLGYNEAVSDSDDTFIQYESAKKQTSQLITLVNSINISNSDFTPKMERYLTSASLVAFINNGAIKDVFKILQNHNFRKKCINNIPDNQRENLEEYVEYLKELDEWSKGTKDNPSQIIGTHFSYISGIIDRIQKLKSNTYMELMLKKDCSENVNLLEEINKNQAIFIKMPENMFATPEERDIMTTYWLTKIWMCAQARAWKIKDRYKRKTVTVFTDEIAQLKSSEEFIGNKLDQTAKFGIKFILSTMYINQLRIREKLRTANTSYIIISGSDKVNYMELKDELKQFGYELEDLMNLKRFYSLNYIKYEKGYWAGITKLPLPIK</sequence>
<name>A0ABP3UMD5_9CLOT</name>
<proteinExistence type="predicted"/>
<accession>A0ABP3UMD5</accession>